<evidence type="ECO:0000313" key="2">
    <source>
        <dbReference type="EMBL" id="TWU13637.1"/>
    </source>
</evidence>
<keyword evidence="3" id="KW-1185">Reference proteome</keyword>
<feature type="region of interest" description="Disordered" evidence="1">
    <location>
        <begin position="112"/>
        <end position="132"/>
    </location>
</feature>
<dbReference type="OrthoDB" id="298715at2"/>
<name>A0A5C6BPJ4_9PLAN</name>
<dbReference type="EMBL" id="SJPP01000001">
    <property type="protein sequence ID" value="TWU13637.1"/>
    <property type="molecule type" value="Genomic_DNA"/>
</dbReference>
<protein>
    <submittedName>
        <fullName evidence="2">Uncharacterized protein</fullName>
    </submittedName>
</protein>
<sequence length="132" mass="14749">MQNRSTLNRFALPAVLITVIGCAGLGKSPMRYLGNSTEVADLETPDGFKVSPSELRDIIFARDGAKIFIDDYYADENNYYVRNGFPFRGSRSSAKKHGRMINGQTGEIYNQTTETWEPDPREQTNTPLATGH</sequence>
<reference evidence="2 3" key="1">
    <citation type="submission" date="2019-02" db="EMBL/GenBank/DDBJ databases">
        <title>Deep-cultivation of Planctomycetes and their phenomic and genomic characterization uncovers novel biology.</title>
        <authorList>
            <person name="Wiegand S."/>
            <person name="Jogler M."/>
            <person name="Boedeker C."/>
            <person name="Pinto D."/>
            <person name="Vollmers J."/>
            <person name="Rivas-Marin E."/>
            <person name="Kohn T."/>
            <person name="Peeters S.H."/>
            <person name="Heuer A."/>
            <person name="Rast P."/>
            <person name="Oberbeckmann S."/>
            <person name="Bunk B."/>
            <person name="Jeske O."/>
            <person name="Meyerdierks A."/>
            <person name="Storesund J.E."/>
            <person name="Kallscheuer N."/>
            <person name="Luecker S."/>
            <person name="Lage O.M."/>
            <person name="Pohl T."/>
            <person name="Merkel B.J."/>
            <person name="Hornburger P."/>
            <person name="Mueller R.-W."/>
            <person name="Bruemmer F."/>
            <person name="Labrenz M."/>
            <person name="Spormann A.M."/>
            <person name="Op Den Camp H."/>
            <person name="Overmann J."/>
            <person name="Amann R."/>
            <person name="Jetten M.S.M."/>
            <person name="Mascher T."/>
            <person name="Medema M.H."/>
            <person name="Devos D.P."/>
            <person name="Kaster A.-K."/>
            <person name="Ovreas L."/>
            <person name="Rohde M."/>
            <person name="Galperin M.Y."/>
            <person name="Jogler C."/>
        </authorList>
    </citation>
    <scope>NUCLEOTIDE SEQUENCE [LARGE SCALE GENOMIC DNA]</scope>
    <source>
        <strain evidence="2 3">CA54</strain>
    </source>
</reference>
<evidence type="ECO:0000313" key="3">
    <source>
        <dbReference type="Proteomes" id="UP000320735"/>
    </source>
</evidence>
<dbReference type="PROSITE" id="PS51257">
    <property type="entry name" value="PROKAR_LIPOPROTEIN"/>
    <property type="match status" value="1"/>
</dbReference>
<dbReference type="AlphaFoldDB" id="A0A5C6BPJ4"/>
<organism evidence="2 3">
    <name type="scientific">Symmachiella macrocystis</name>
    <dbReference type="NCBI Taxonomy" id="2527985"/>
    <lineage>
        <taxon>Bacteria</taxon>
        <taxon>Pseudomonadati</taxon>
        <taxon>Planctomycetota</taxon>
        <taxon>Planctomycetia</taxon>
        <taxon>Planctomycetales</taxon>
        <taxon>Planctomycetaceae</taxon>
        <taxon>Symmachiella</taxon>
    </lineage>
</organism>
<evidence type="ECO:0000256" key="1">
    <source>
        <dbReference type="SAM" id="MobiDB-lite"/>
    </source>
</evidence>
<proteinExistence type="predicted"/>
<dbReference type="Proteomes" id="UP000320735">
    <property type="component" value="Unassembled WGS sequence"/>
</dbReference>
<feature type="compositionally biased region" description="Polar residues" evidence="1">
    <location>
        <begin position="123"/>
        <end position="132"/>
    </location>
</feature>
<accession>A0A5C6BPJ4</accession>
<dbReference type="RefSeq" id="WP_146370935.1">
    <property type="nucleotide sequence ID" value="NZ_SJPP01000001.1"/>
</dbReference>
<gene>
    <name evidence="2" type="ORF">CA54_24720</name>
</gene>
<comment type="caution">
    <text evidence="2">The sequence shown here is derived from an EMBL/GenBank/DDBJ whole genome shotgun (WGS) entry which is preliminary data.</text>
</comment>